<dbReference type="eggNOG" id="ENOG50342U0">
    <property type="taxonomic scope" value="Bacteria"/>
</dbReference>
<proteinExistence type="predicted"/>
<dbReference type="HOGENOM" id="CLU_1642517_0_0_11"/>
<dbReference type="EMBL" id="CP000667">
    <property type="protein sequence ID" value="ABP53020.1"/>
    <property type="molecule type" value="Genomic_DNA"/>
</dbReference>
<evidence type="ECO:0000313" key="2">
    <source>
        <dbReference type="Proteomes" id="UP000000235"/>
    </source>
</evidence>
<dbReference type="PATRIC" id="fig|369723.5.peg.548"/>
<dbReference type="STRING" id="369723.Strop_0537"/>
<organism evidence="1 2">
    <name type="scientific">Salinispora tropica (strain ATCC BAA-916 / DSM 44818 / JCM 13857 / NBRC 105044 / CNB-440)</name>
    <dbReference type="NCBI Taxonomy" id="369723"/>
    <lineage>
        <taxon>Bacteria</taxon>
        <taxon>Bacillati</taxon>
        <taxon>Actinomycetota</taxon>
        <taxon>Actinomycetes</taxon>
        <taxon>Micromonosporales</taxon>
        <taxon>Micromonosporaceae</taxon>
        <taxon>Salinispora</taxon>
    </lineage>
</organism>
<dbReference type="Proteomes" id="UP000000235">
    <property type="component" value="Chromosome"/>
</dbReference>
<name>A4X2C0_SALTO</name>
<reference evidence="2" key="1">
    <citation type="journal article" date="2007" name="Proc. Natl. Acad. Sci. U.S.A.">
        <title>Genome sequencing reveals complex secondary metabolome in the marine actinomycete Salinispora tropica.</title>
        <authorList>
            <person name="Udwary D.W."/>
            <person name="Zeigler L."/>
            <person name="Asolkar R.N."/>
            <person name="Singan V."/>
            <person name="Lapidus A."/>
            <person name="Fenical W."/>
            <person name="Jensen P.R."/>
            <person name="Moore B.S."/>
        </authorList>
    </citation>
    <scope>NUCLEOTIDE SEQUENCE [LARGE SCALE GENOMIC DNA]</scope>
    <source>
        <strain evidence="2">ATCC BAA-916 / DSM 44818 / CNB-440</strain>
    </source>
</reference>
<protein>
    <recommendedName>
        <fullName evidence="3">Tail terminator</fullName>
    </recommendedName>
</protein>
<evidence type="ECO:0000313" key="1">
    <source>
        <dbReference type="EMBL" id="ABP53020.1"/>
    </source>
</evidence>
<dbReference type="KEGG" id="stp:Strop_0537"/>
<gene>
    <name evidence="1" type="ordered locus">Strop_0537</name>
</gene>
<dbReference type="RefSeq" id="WP_011904454.1">
    <property type="nucleotide sequence ID" value="NC_009380.1"/>
</dbReference>
<accession>A4X2C0</accession>
<keyword evidence="2" id="KW-1185">Reference proteome</keyword>
<dbReference type="AlphaFoldDB" id="A4X2C0"/>
<evidence type="ECO:0008006" key="3">
    <source>
        <dbReference type="Google" id="ProtNLM"/>
    </source>
</evidence>
<sequence>MAGLPPSVIAAQEFSPIEDLLLAALAYYLPDVKAGTLIMMAQTFPFIHLRRLDSYGVWAGDERFIDDAHMAIYAYAEDPDGDEDAGRLAEAVRASLMRARRARFGVPELGHFVGLTMTASPRRVPDWATATGPVQYADLPAGVWRYETRFDVTVRRPRQQP</sequence>